<dbReference type="EMBL" id="JBBNAF010000004">
    <property type="protein sequence ID" value="KAK9151473.1"/>
    <property type="molecule type" value="Genomic_DNA"/>
</dbReference>
<protein>
    <submittedName>
        <fullName evidence="1">Uncharacterized protein</fullName>
    </submittedName>
</protein>
<dbReference type="Proteomes" id="UP001420932">
    <property type="component" value="Unassembled WGS sequence"/>
</dbReference>
<evidence type="ECO:0000313" key="2">
    <source>
        <dbReference type="Proteomes" id="UP001420932"/>
    </source>
</evidence>
<proteinExistence type="predicted"/>
<reference evidence="1 2" key="1">
    <citation type="submission" date="2024-01" db="EMBL/GenBank/DDBJ databases">
        <title>Genome assemblies of Stephania.</title>
        <authorList>
            <person name="Yang L."/>
        </authorList>
    </citation>
    <scope>NUCLEOTIDE SEQUENCE [LARGE SCALE GENOMIC DNA]</scope>
    <source>
        <strain evidence="1">YNDBR</strain>
        <tissue evidence="1">Leaf</tissue>
    </source>
</reference>
<comment type="caution">
    <text evidence="1">The sequence shown here is derived from an EMBL/GenBank/DDBJ whole genome shotgun (WGS) entry which is preliminary data.</text>
</comment>
<evidence type="ECO:0000313" key="1">
    <source>
        <dbReference type="EMBL" id="KAK9151473.1"/>
    </source>
</evidence>
<gene>
    <name evidence="1" type="ORF">Syun_009782</name>
</gene>
<organism evidence="1 2">
    <name type="scientific">Stephania yunnanensis</name>
    <dbReference type="NCBI Taxonomy" id="152371"/>
    <lineage>
        <taxon>Eukaryota</taxon>
        <taxon>Viridiplantae</taxon>
        <taxon>Streptophyta</taxon>
        <taxon>Embryophyta</taxon>
        <taxon>Tracheophyta</taxon>
        <taxon>Spermatophyta</taxon>
        <taxon>Magnoliopsida</taxon>
        <taxon>Ranunculales</taxon>
        <taxon>Menispermaceae</taxon>
        <taxon>Menispermoideae</taxon>
        <taxon>Cissampelideae</taxon>
        <taxon>Stephania</taxon>
    </lineage>
</organism>
<dbReference type="AlphaFoldDB" id="A0AAP0KGT5"/>
<accession>A0AAP0KGT5</accession>
<keyword evidence="2" id="KW-1185">Reference proteome</keyword>
<sequence length="59" mass="7145">MEELVYIGNDNTSYMTTQYVDVHAWSSTLHNNNIMFFQKNSPVFFRTHPRVFLYIEYFS</sequence>
<name>A0AAP0KGT5_9MAGN</name>